<name>A0A545SQM2_9GAMM</name>
<dbReference type="OrthoDB" id="356681at2"/>
<dbReference type="InterPro" id="IPR004843">
    <property type="entry name" value="Calcineurin-like_PHP"/>
</dbReference>
<dbReference type="Gene3D" id="3.60.21.10">
    <property type="match status" value="1"/>
</dbReference>
<dbReference type="Proteomes" id="UP000319732">
    <property type="component" value="Unassembled WGS sequence"/>
</dbReference>
<evidence type="ECO:0000313" key="2">
    <source>
        <dbReference type="EMBL" id="TQV67261.1"/>
    </source>
</evidence>
<dbReference type="RefSeq" id="WP_142929886.1">
    <property type="nucleotide sequence ID" value="NZ_ML660112.1"/>
</dbReference>
<organism evidence="2 3">
    <name type="scientific">Exilibacterium tricleocarpae</name>
    <dbReference type="NCBI Taxonomy" id="2591008"/>
    <lineage>
        <taxon>Bacteria</taxon>
        <taxon>Pseudomonadati</taxon>
        <taxon>Pseudomonadota</taxon>
        <taxon>Gammaproteobacteria</taxon>
        <taxon>Cellvibrionales</taxon>
        <taxon>Cellvibrionaceae</taxon>
        <taxon>Exilibacterium</taxon>
    </lineage>
</organism>
<dbReference type="Pfam" id="PF00149">
    <property type="entry name" value="Metallophos"/>
    <property type="match status" value="1"/>
</dbReference>
<protein>
    <recommendedName>
        <fullName evidence="1">Calcineurin-like phosphoesterase domain-containing protein</fullName>
    </recommendedName>
</protein>
<accession>A0A545SQM2</accession>
<reference evidence="2 3" key="1">
    <citation type="submission" date="2019-06" db="EMBL/GenBank/DDBJ databases">
        <title>Whole genome sequence for Cellvibrionaceae sp. R142.</title>
        <authorList>
            <person name="Wang G."/>
        </authorList>
    </citation>
    <scope>NUCLEOTIDE SEQUENCE [LARGE SCALE GENOMIC DNA]</scope>
    <source>
        <strain evidence="2 3">R142</strain>
    </source>
</reference>
<evidence type="ECO:0000313" key="3">
    <source>
        <dbReference type="Proteomes" id="UP000319732"/>
    </source>
</evidence>
<gene>
    <name evidence="2" type="ORF">FKG94_26070</name>
</gene>
<comment type="caution">
    <text evidence="2">The sequence shown here is derived from an EMBL/GenBank/DDBJ whole genome shotgun (WGS) entry which is preliminary data.</text>
</comment>
<dbReference type="SUPFAM" id="SSF56300">
    <property type="entry name" value="Metallo-dependent phosphatases"/>
    <property type="match status" value="1"/>
</dbReference>
<dbReference type="GO" id="GO:0016787">
    <property type="term" value="F:hydrolase activity"/>
    <property type="evidence" value="ECO:0007669"/>
    <property type="project" value="InterPro"/>
</dbReference>
<dbReference type="EMBL" id="VHSG01000036">
    <property type="protein sequence ID" value="TQV67261.1"/>
    <property type="molecule type" value="Genomic_DNA"/>
</dbReference>
<proteinExistence type="predicted"/>
<keyword evidence="3" id="KW-1185">Reference proteome</keyword>
<sequence>MFKVAVASDLHFEFYEDDSPLLQAMPAECDVLVLAGDIGVGKGAIETVRRISSVLDDTRIVWIAGNHEFYRRSIDVETQAFRQAFTDDEKIHFLENESVEIDGYRFLGCTLWSGFNCLGRDKQTLAAQEAQSSISDFSVIRNHAGTKRFTVNDAMLRFHESRTWLEGQLAVGEPDKTIVATHFPPSRLLRHKKIPENLLTAYFNAQCDDLIEKYQPVAWLYGHNHWSDELTIGQTRVISNQLGYPGERGGIPAFDSLQAMVLPS</sequence>
<dbReference type="PANTHER" id="PTHR37844">
    <property type="entry name" value="SER/THR PROTEIN PHOSPHATASE SUPERFAMILY (AFU_ORTHOLOGUE AFUA_1G14840)"/>
    <property type="match status" value="1"/>
</dbReference>
<dbReference type="PANTHER" id="PTHR37844:SF2">
    <property type="entry name" value="SER_THR PROTEIN PHOSPHATASE SUPERFAMILY (AFU_ORTHOLOGUE AFUA_1G14840)"/>
    <property type="match status" value="1"/>
</dbReference>
<feature type="domain" description="Calcineurin-like phosphoesterase" evidence="1">
    <location>
        <begin position="2"/>
        <end position="226"/>
    </location>
</feature>
<evidence type="ECO:0000259" key="1">
    <source>
        <dbReference type="Pfam" id="PF00149"/>
    </source>
</evidence>
<dbReference type="AlphaFoldDB" id="A0A545SQM2"/>
<dbReference type="InterPro" id="IPR029052">
    <property type="entry name" value="Metallo-depent_PP-like"/>
</dbReference>